<evidence type="ECO:0000256" key="6">
    <source>
        <dbReference type="ARBA" id="ARBA00022723"/>
    </source>
</evidence>
<dbReference type="Pfam" id="PF02163">
    <property type="entry name" value="Peptidase_M50"/>
    <property type="match status" value="2"/>
</dbReference>
<dbReference type="CDD" id="cd06160">
    <property type="entry name" value="S2P-M50_like_2"/>
    <property type="match status" value="1"/>
</dbReference>
<comment type="cofactor">
    <cofactor evidence="1">
        <name>Zn(2+)</name>
        <dbReference type="ChEBI" id="CHEBI:29105"/>
    </cofactor>
</comment>
<evidence type="ECO:0000313" key="15">
    <source>
        <dbReference type="Proteomes" id="UP001596500"/>
    </source>
</evidence>
<keyword evidence="4 14" id="KW-0645">Protease</keyword>
<keyword evidence="5 12" id="KW-0812">Transmembrane</keyword>
<evidence type="ECO:0000256" key="5">
    <source>
        <dbReference type="ARBA" id="ARBA00022692"/>
    </source>
</evidence>
<dbReference type="Proteomes" id="UP001596500">
    <property type="component" value="Unassembled WGS sequence"/>
</dbReference>
<proteinExistence type="inferred from homology"/>
<accession>A0ABW2RNX9</accession>
<feature type="transmembrane region" description="Helical" evidence="12">
    <location>
        <begin position="88"/>
        <end position="106"/>
    </location>
</feature>
<feature type="transmembrane region" description="Helical" evidence="12">
    <location>
        <begin position="13"/>
        <end position="35"/>
    </location>
</feature>
<evidence type="ECO:0000256" key="2">
    <source>
        <dbReference type="ARBA" id="ARBA00004141"/>
    </source>
</evidence>
<feature type="domain" description="Peptidase M50" evidence="13">
    <location>
        <begin position="65"/>
        <end position="139"/>
    </location>
</feature>
<reference evidence="15" key="1">
    <citation type="journal article" date="2019" name="Int. J. Syst. Evol. Microbiol.">
        <title>The Global Catalogue of Microorganisms (GCM) 10K type strain sequencing project: providing services to taxonomists for standard genome sequencing and annotation.</title>
        <authorList>
            <consortium name="The Broad Institute Genomics Platform"/>
            <consortium name="The Broad Institute Genome Sequencing Center for Infectious Disease"/>
            <person name="Wu L."/>
            <person name="Ma J."/>
        </authorList>
    </citation>
    <scope>NUCLEOTIDE SEQUENCE [LARGE SCALE GENOMIC DNA]</scope>
    <source>
        <strain evidence="15">CGMCC 1.12942</strain>
    </source>
</reference>
<feature type="transmembrane region" description="Helical" evidence="12">
    <location>
        <begin position="337"/>
        <end position="358"/>
    </location>
</feature>
<sequence length="368" mass="41319">MDEEQKKSGRNRLLSWLGGLGVLILSLGGKLKALLPLLKFGKFGGTLITMFISIGGYALFYPLEFAVGLVIMIFIHEMGHVWAARLKGIPVSAPSFIPFLGALITMKRQPADAETEAFIAYGGPLLGTIGALLCYGLGLWLDQPVLLAIAMVGFMLNLFNMIPVHPLDGGRIVTAVTRWLWVVGLIIGAVLIFWLQSWLLIVIYLLFVMELWFTYGRKKRQPKPRTFHVEAKIPERRFYEEGMWIPGEDHRRSLPFRQYCALKDQTHLVSVEYPGLGTIATFELQGEVHEMNLVKTFPPAEEHGEVRMILEGRFTPERVGAIAQDEKYYSVSPKKRWAYGVAYFGLIAFLGYMVYLMGQTPLAQMGGS</sequence>
<keyword evidence="15" id="KW-1185">Reference proteome</keyword>
<dbReference type="RefSeq" id="WP_379866752.1">
    <property type="nucleotide sequence ID" value="NZ_JBHTBW010000058.1"/>
</dbReference>
<evidence type="ECO:0000256" key="9">
    <source>
        <dbReference type="ARBA" id="ARBA00022989"/>
    </source>
</evidence>
<feature type="transmembrane region" description="Helical" evidence="12">
    <location>
        <begin position="172"/>
        <end position="192"/>
    </location>
</feature>
<dbReference type="GO" id="GO:0006508">
    <property type="term" value="P:proteolysis"/>
    <property type="evidence" value="ECO:0007669"/>
    <property type="project" value="UniProtKB-KW"/>
</dbReference>
<dbReference type="PANTHER" id="PTHR39188">
    <property type="entry name" value="MEMBRANE-ASSOCIATED ZINC METALLOPROTEASE M50B"/>
    <property type="match status" value="1"/>
</dbReference>
<evidence type="ECO:0000256" key="8">
    <source>
        <dbReference type="ARBA" id="ARBA00022833"/>
    </source>
</evidence>
<dbReference type="EMBL" id="JBHTBW010000058">
    <property type="protein sequence ID" value="MFC7442707.1"/>
    <property type="molecule type" value="Genomic_DNA"/>
</dbReference>
<keyword evidence="6" id="KW-0479">Metal-binding</keyword>
<comment type="caution">
    <text evidence="14">The sequence shown here is derived from an EMBL/GenBank/DDBJ whole genome shotgun (WGS) entry which is preliminary data.</text>
</comment>
<feature type="domain" description="Peptidase M50" evidence="13">
    <location>
        <begin position="145"/>
        <end position="178"/>
    </location>
</feature>
<keyword evidence="7" id="KW-0378">Hydrolase</keyword>
<keyword evidence="10" id="KW-0482">Metalloprotease</keyword>
<evidence type="ECO:0000256" key="4">
    <source>
        <dbReference type="ARBA" id="ARBA00022670"/>
    </source>
</evidence>
<keyword evidence="9 12" id="KW-1133">Transmembrane helix</keyword>
<feature type="transmembrane region" description="Helical" evidence="12">
    <location>
        <begin position="144"/>
        <end position="160"/>
    </location>
</feature>
<comment type="subcellular location">
    <subcellularLocation>
        <location evidence="2">Membrane</location>
        <topology evidence="2">Multi-pass membrane protein</topology>
    </subcellularLocation>
</comment>
<comment type="similarity">
    <text evidence="3">Belongs to the peptidase M50B family.</text>
</comment>
<dbReference type="InterPro" id="IPR008915">
    <property type="entry name" value="Peptidase_M50"/>
</dbReference>
<keyword evidence="11 12" id="KW-0472">Membrane</keyword>
<evidence type="ECO:0000256" key="12">
    <source>
        <dbReference type="SAM" id="Phobius"/>
    </source>
</evidence>
<protein>
    <submittedName>
        <fullName evidence="14">Site-2 protease family protein</fullName>
    </submittedName>
</protein>
<keyword evidence="8" id="KW-0862">Zinc</keyword>
<evidence type="ECO:0000256" key="1">
    <source>
        <dbReference type="ARBA" id="ARBA00001947"/>
    </source>
</evidence>
<evidence type="ECO:0000259" key="13">
    <source>
        <dbReference type="Pfam" id="PF02163"/>
    </source>
</evidence>
<evidence type="ECO:0000256" key="3">
    <source>
        <dbReference type="ARBA" id="ARBA00007931"/>
    </source>
</evidence>
<feature type="transmembrane region" description="Helical" evidence="12">
    <location>
        <begin position="118"/>
        <end position="138"/>
    </location>
</feature>
<feature type="transmembrane region" description="Helical" evidence="12">
    <location>
        <begin position="47"/>
        <end position="76"/>
    </location>
</feature>
<gene>
    <name evidence="14" type="ORF">ACFQNG_16655</name>
</gene>
<evidence type="ECO:0000256" key="10">
    <source>
        <dbReference type="ARBA" id="ARBA00023049"/>
    </source>
</evidence>
<name>A0ABW2RNX9_9BACL</name>
<dbReference type="PANTHER" id="PTHR39188:SF3">
    <property type="entry name" value="STAGE IV SPORULATION PROTEIN FB"/>
    <property type="match status" value="1"/>
</dbReference>
<evidence type="ECO:0000256" key="7">
    <source>
        <dbReference type="ARBA" id="ARBA00022801"/>
    </source>
</evidence>
<evidence type="ECO:0000313" key="14">
    <source>
        <dbReference type="EMBL" id="MFC7442707.1"/>
    </source>
</evidence>
<organism evidence="14 15">
    <name type="scientific">Laceyella putida</name>
    <dbReference type="NCBI Taxonomy" id="110101"/>
    <lineage>
        <taxon>Bacteria</taxon>
        <taxon>Bacillati</taxon>
        <taxon>Bacillota</taxon>
        <taxon>Bacilli</taxon>
        <taxon>Bacillales</taxon>
        <taxon>Thermoactinomycetaceae</taxon>
        <taxon>Laceyella</taxon>
    </lineage>
</organism>
<evidence type="ECO:0000256" key="11">
    <source>
        <dbReference type="ARBA" id="ARBA00023136"/>
    </source>
</evidence>
<dbReference type="GO" id="GO:0008233">
    <property type="term" value="F:peptidase activity"/>
    <property type="evidence" value="ECO:0007669"/>
    <property type="project" value="UniProtKB-KW"/>
</dbReference>